<dbReference type="InterPro" id="IPR002347">
    <property type="entry name" value="SDR_fam"/>
</dbReference>
<dbReference type="VEuPathDB" id="FungiDB:JI435_308700"/>
<name>Q0U437_PHANO</name>
<feature type="compositionally biased region" description="Low complexity" evidence="2">
    <location>
        <begin position="408"/>
        <end position="424"/>
    </location>
</feature>
<dbReference type="PRINTS" id="PR00081">
    <property type="entry name" value="GDHRDH"/>
</dbReference>
<evidence type="ECO:0000259" key="3">
    <source>
        <dbReference type="Pfam" id="PF12539"/>
    </source>
</evidence>
<dbReference type="Gene3D" id="3.90.1150.80">
    <property type="match status" value="1"/>
</dbReference>
<dbReference type="GO" id="GO:0045144">
    <property type="term" value="P:meiotic sister chromatid segregation"/>
    <property type="evidence" value="ECO:0000318"/>
    <property type="project" value="GO_Central"/>
</dbReference>
<feature type="region of interest" description="Disordered" evidence="2">
    <location>
        <begin position="193"/>
        <end position="212"/>
    </location>
</feature>
<sequence length="780" mass="84681">MSSSNYSFKCALVTGGGGGIGKALAHQLIKDGKKVIICGRTESNLQSASKEIGAAAYYVLDTGAVSSIPAFVEKLTSEHPELDCLINNAGVQRPLDVNKDTAEDFASKADQEIDINIRGPMHLALHLLPHLKTKQHPLIVNISSVLGFVPVSIQNPVYNGTKAFAHFWSMALRQQLLNTNVKVVEIAPPTVATDLHREREDPDDNKKEKNQGALSVEEFVDEVRGKWRGGEECIGAGMAAKIVKTWDEGMGGHNNTTTQTCARTTKSHKMAPRSAIANYSFTVDSGSDDDELNALPTPESNAENRAPAKKARGKAAQTKVTATATKATAKGRPATRRVSGSSVLGVKKTSAAVVKKAPAKGGRRALAERNAVNGSDTEEVDDFEEDVAPPVKATKRGRPAKAHEEVVEAPAPAKRGRKPAAQEPAPKKEPKARTRRVAAEPEPATIPETQPEPEEDPMDIEDSIEVDEIPESMPPPPRPSARRAQVPPSRARQTSAGARRAGSASDSERDPVLRRKVGDLTRKLEAMTVKYETLKEAASSGKESNFEQLRKRTEQTAKAFPDQDAVIKALKQQMAELQSRTSDLPSMKKEIASLSKENTRLASENKKLSDSVTAAQNESKTLSNKLAAARSSQQPESKNVPGSAVKPRSNGVVLPGTAEAAKEAQLAKQKVDLYSDLTNLIILGMKRNEDEEDVYDCLQTGRNGTLHFHLTVAASADSAYEDTEFVYQPLLNDQRDRELLDLLPDYLTEEICFPRGQAAKFYCKVVDSMSKKIVLEEEDE</sequence>
<dbReference type="KEGG" id="pno:SNOG_13477"/>
<dbReference type="HOGENOM" id="CLU_359072_0_0_1"/>
<feature type="region of interest" description="Disordered" evidence="2">
    <location>
        <begin position="595"/>
        <end position="651"/>
    </location>
</feature>
<feature type="compositionally biased region" description="Basic and acidic residues" evidence="2">
    <location>
        <begin position="506"/>
        <end position="519"/>
    </location>
</feature>
<dbReference type="GeneID" id="5980610"/>
<dbReference type="RefSeq" id="XP_001803689.1">
    <property type="nucleotide sequence ID" value="XM_001803637.1"/>
</dbReference>
<dbReference type="PROSITE" id="PS00061">
    <property type="entry name" value="ADH_SHORT"/>
    <property type="match status" value="1"/>
</dbReference>
<keyword evidence="1" id="KW-0521">NADP</keyword>
<dbReference type="VEuPathDB" id="FungiDB:JI435_134770"/>
<feature type="compositionally biased region" description="Basic and acidic residues" evidence="2">
    <location>
        <begin position="194"/>
        <end position="210"/>
    </location>
</feature>
<evidence type="ECO:0000256" key="2">
    <source>
        <dbReference type="SAM" id="MobiDB-lite"/>
    </source>
</evidence>
<dbReference type="GO" id="GO:0005730">
    <property type="term" value="C:nucleolus"/>
    <property type="evidence" value="ECO:0000318"/>
    <property type="project" value="GO_Central"/>
</dbReference>
<dbReference type="FunFam" id="3.90.1150.80:FF:000001">
    <property type="entry name" value="Chromosome segregation protein (Pcs1)"/>
    <property type="match status" value="1"/>
</dbReference>
<evidence type="ECO:0000256" key="1">
    <source>
        <dbReference type="ARBA" id="ARBA00022857"/>
    </source>
</evidence>
<dbReference type="EMBL" id="CH445351">
    <property type="protein sequence ID" value="EAT78924.2"/>
    <property type="molecule type" value="Genomic_DNA"/>
</dbReference>
<dbReference type="InterPro" id="IPR020981">
    <property type="entry name" value="Csm1/Pcs1_C"/>
</dbReference>
<dbReference type="AlphaFoldDB" id="Q0U437"/>
<dbReference type="Proteomes" id="UP000001055">
    <property type="component" value="Unassembled WGS sequence"/>
</dbReference>
<dbReference type="PANTHER" id="PTHR28006">
    <property type="entry name" value="MONOPOLIN COMPLEX SUBUNIT CSM1"/>
    <property type="match status" value="1"/>
</dbReference>
<dbReference type="GO" id="GO:0034506">
    <property type="term" value="C:chromosome, centromeric core domain"/>
    <property type="evidence" value="ECO:0000318"/>
    <property type="project" value="GO_Central"/>
</dbReference>
<dbReference type="GO" id="GO:0072686">
    <property type="term" value="C:mitotic spindle"/>
    <property type="evidence" value="ECO:0000318"/>
    <property type="project" value="GO_Central"/>
</dbReference>
<feature type="compositionally biased region" description="Polar residues" evidence="2">
    <location>
        <begin position="610"/>
        <end position="637"/>
    </location>
</feature>
<dbReference type="GO" id="GO:1990644">
    <property type="term" value="F:microtubule site clamp"/>
    <property type="evidence" value="ECO:0000318"/>
    <property type="project" value="GO_Central"/>
</dbReference>
<feature type="compositionally biased region" description="Acidic residues" evidence="2">
    <location>
        <begin position="376"/>
        <end position="387"/>
    </location>
</feature>
<dbReference type="InParanoid" id="Q0U437"/>
<proteinExistence type="predicted"/>
<dbReference type="CDD" id="cd23787">
    <property type="entry name" value="RWD_CSM1"/>
    <property type="match status" value="1"/>
</dbReference>
<dbReference type="SUPFAM" id="SSF51735">
    <property type="entry name" value="NAD(P)-binding Rossmann-fold domains"/>
    <property type="match status" value="1"/>
</dbReference>
<organism evidence="4 5">
    <name type="scientific">Phaeosphaeria nodorum (strain SN15 / ATCC MYA-4574 / FGSC 10173)</name>
    <name type="common">Glume blotch fungus</name>
    <name type="synonym">Parastagonospora nodorum</name>
    <dbReference type="NCBI Taxonomy" id="321614"/>
    <lineage>
        <taxon>Eukaryota</taxon>
        <taxon>Fungi</taxon>
        <taxon>Dikarya</taxon>
        <taxon>Ascomycota</taxon>
        <taxon>Pezizomycotina</taxon>
        <taxon>Dothideomycetes</taxon>
        <taxon>Pleosporomycetidae</taxon>
        <taxon>Pleosporales</taxon>
        <taxon>Pleosporineae</taxon>
        <taxon>Phaeosphaeriaceae</taxon>
        <taxon>Parastagonospora</taxon>
    </lineage>
</organism>
<dbReference type="Pfam" id="PF12539">
    <property type="entry name" value="Csm1"/>
    <property type="match status" value="1"/>
</dbReference>
<dbReference type="GO" id="GO:0033551">
    <property type="term" value="C:monopolin complex"/>
    <property type="evidence" value="ECO:0000318"/>
    <property type="project" value="GO_Central"/>
</dbReference>
<evidence type="ECO:0000313" key="4">
    <source>
        <dbReference type="EMBL" id="EAT78924.2"/>
    </source>
</evidence>
<feature type="region of interest" description="Disordered" evidence="2">
    <location>
        <begin position="536"/>
        <end position="557"/>
    </location>
</feature>
<dbReference type="FunFam" id="3.40.50.720:FF:001291">
    <property type="entry name" value="Short-chain alcohol dehydrogenase"/>
    <property type="match status" value="1"/>
</dbReference>
<accession>Q0U437</accession>
<feature type="compositionally biased region" description="Basic and acidic residues" evidence="2">
    <location>
        <begin position="544"/>
        <end position="555"/>
    </location>
</feature>
<feature type="compositionally biased region" description="Low complexity" evidence="2">
    <location>
        <begin position="482"/>
        <end position="505"/>
    </location>
</feature>
<feature type="domain" description="Monopolin complex subunit Csm1/Pcs1 C-terminal" evidence="3">
    <location>
        <begin position="670"/>
        <end position="755"/>
    </location>
</feature>
<protein>
    <recommendedName>
        <fullName evidence="3">Monopolin complex subunit Csm1/Pcs1 C-terminal domain-containing protein</fullName>
    </recommendedName>
</protein>
<evidence type="ECO:0000313" key="5">
    <source>
        <dbReference type="Proteomes" id="UP000001055"/>
    </source>
</evidence>
<dbReference type="Gene3D" id="1.10.287.1490">
    <property type="match status" value="1"/>
</dbReference>
<dbReference type="Gene3D" id="3.40.50.720">
    <property type="entry name" value="NAD(P)-binding Rossmann-like Domain"/>
    <property type="match status" value="1"/>
</dbReference>
<feature type="region of interest" description="Disordered" evidence="2">
    <location>
        <begin position="287"/>
        <end position="519"/>
    </location>
</feature>
<feature type="compositionally biased region" description="Low complexity" evidence="2">
    <location>
        <begin position="345"/>
        <end position="356"/>
    </location>
</feature>
<dbReference type="InterPro" id="IPR020904">
    <property type="entry name" value="Sc_DH/Rdtase_CS"/>
</dbReference>
<dbReference type="InterPro" id="IPR038608">
    <property type="entry name" value="Csm1/Pcs1_C_sf"/>
</dbReference>
<feature type="compositionally biased region" description="Basic and acidic residues" evidence="2">
    <location>
        <begin position="595"/>
        <end position="609"/>
    </location>
</feature>
<dbReference type="PANTHER" id="PTHR28006:SF1">
    <property type="entry name" value="MONOPOLIN COMPLEX SUBUNIT CSM1"/>
    <property type="match status" value="1"/>
</dbReference>
<dbReference type="InterPro" id="IPR040349">
    <property type="entry name" value="Csm1/Pcs1"/>
</dbReference>
<dbReference type="InterPro" id="IPR036291">
    <property type="entry name" value="NAD(P)-bd_dom_sf"/>
</dbReference>
<dbReference type="eggNOG" id="KOG1205">
    <property type="taxonomic scope" value="Eukaryota"/>
</dbReference>
<feature type="compositionally biased region" description="Acidic residues" evidence="2">
    <location>
        <begin position="451"/>
        <end position="470"/>
    </location>
</feature>
<dbReference type="GO" id="GO:0051315">
    <property type="term" value="P:attachment of mitotic spindle microtubules to kinetochore"/>
    <property type="evidence" value="ECO:0000318"/>
    <property type="project" value="GO_Central"/>
</dbReference>
<reference evidence="5" key="1">
    <citation type="journal article" date="2007" name="Plant Cell">
        <title>Dothideomycete-plant interactions illuminated by genome sequencing and EST analysis of the wheat pathogen Stagonospora nodorum.</title>
        <authorList>
            <person name="Hane J.K."/>
            <person name="Lowe R.G."/>
            <person name="Solomon P.S."/>
            <person name="Tan K.C."/>
            <person name="Schoch C.L."/>
            <person name="Spatafora J.W."/>
            <person name="Crous P.W."/>
            <person name="Kodira C."/>
            <person name="Birren B.W."/>
            <person name="Galagan J.E."/>
            <person name="Torriani S.F."/>
            <person name="McDonald B.A."/>
            <person name="Oliver R.P."/>
        </authorList>
    </citation>
    <scope>NUCLEOTIDE SEQUENCE [LARGE SCALE GENOMIC DNA]</scope>
    <source>
        <strain evidence="5">SN15 / ATCC MYA-4574 / FGSC 10173</strain>
    </source>
</reference>
<feature type="compositionally biased region" description="Low complexity" evidence="2">
    <location>
        <begin position="314"/>
        <end position="330"/>
    </location>
</feature>
<gene>
    <name evidence="4" type="ORF">SNOG_13477</name>
</gene>
<dbReference type="Pfam" id="PF00106">
    <property type="entry name" value="adh_short"/>
    <property type="match status" value="1"/>
</dbReference>